<dbReference type="EMBL" id="MCGO01000056">
    <property type="protein sequence ID" value="ORY36354.1"/>
    <property type="molecule type" value="Genomic_DNA"/>
</dbReference>
<dbReference type="AlphaFoldDB" id="A0A1Y2BNM4"/>
<organism evidence="5 6">
    <name type="scientific">Rhizoclosmatium globosum</name>
    <dbReference type="NCBI Taxonomy" id="329046"/>
    <lineage>
        <taxon>Eukaryota</taxon>
        <taxon>Fungi</taxon>
        <taxon>Fungi incertae sedis</taxon>
        <taxon>Chytridiomycota</taxon>
        <taxon>Chytridiomycota incertae sedis</taxon>
        <taxon>Chytridiomycetes</taxon>
        <taxon>Chytridiales</taxon>
        <taxon>Chytriomycetaceae</taxon>
        <taxon>Rhizoclosmatium</taxon>
    </lineage>
</organism>
<dbReference type="SUPFAM" id="SSF103657">
    <property type="entry name" value="BAR/IMD domain-like"/>
    <property type="match status" value="1"/>
</dbReference>
<dbReference type="Gene3D" id="1.20.1270.60">
    <property type="entry name" value="Arfaptin homology (AH) domain/BAR domain"/>
    <property type="match status" value="1"/>
</dbReference>
<comment type="caution">
    <text evidence="5">The sequence shown here is derived from an EMBL/GenBank/DDBJ whole genome shotgun (WGS) entry which is preliminary data.</text>
</comment>
<dbReference type="Pfam" id="PF03114">
    <property type="entry name" value="BAR"/>
    <property type="match status" value="1"/>
</dbReference>
<dbReference type="PROSITE" id="PS51021">
    <property type="entry name" value="BAR"/>
    <property type="match status" value="1"/>
</dbReference>
<keyword evidence="3" id="KW-0206">Cytoskeleton</keyword>
<dbReference type="InterPro" id="IPR004148">
    <property type="entry name" value="BAR_dom"/>
</dbReference>
<sequence>MSWKGFTKAVNRAATGVMQSIGTMEKTVDKDFDEEEKRFKTFEQKIEKLHRDAKGYLDSVRAMTVAQQRMAETVDHFYDEGGPLGYAGLQYKQAVEKLDEECRNELDTNCRVTVLEPLGKLIQAFPDFNEAIKKRQKKLLDYDQLLSKSRKLADKPSNDPQAYPQALAATNQAKEVYDSINNQLVAEIPKLIDLRVPYLDPSFEALVKSQLAFNEGAFHKLKDIERAFEKAGASNGGEGLDGQVEGVLQQMRELSICGSS</sequence>
<dbReference type="GO" id="GO:0031097">
    <property type="term" value="C:medial cortex"/>
    <property type="evidence" value="ECO:0007669"/>
    <property type="project" value="TreeGrafter"/>
</dbReference>
<dbReference type="InterPro" id="IPR046982">
    <property type="entry name" value="BIN3/RVS161-like"/>
</dbReference>
<dbReference type="SMART" id="SM00721">
    <property type="entry name" value="BAR"/>
    <property type="match status" value="1"/>
</dbReference>
<dbReference type="GO" id="GO:0008289">
    <property type="term" value="F:lipid binding"/>
    <property type="evidence" value="ECO:0007669"/>
    <property type="project" value="TreeGrafter"/>
</dbReference>
<evidence type="ECO:0000313" key="6">
    <source>
        <dbReference type="Proteomes" id="UP000193642"/>
    </source>
</evidence>
<evidence type="ECO:0000256" key="1">
    <source>
        <dbReference type="ARBA" id="ARBA00004245"/>
    </source>
</evidence>
<evidence type="ECO:0000259" key="4">
    <source>
        <dbReference type="PROSITE" id="PS51021"/>
    </source>
</evidence>
<protein>
    <submittedName>
        <fullName evidence="5">BAR-domain-containing protein</fullName>
    </submittedName>
</protein>
<evidence type="ECO:0000256" key="3">
    <source>
        <dbReference type="ARBA" id="ARBA00023212"/>
    </source>
</evidence>
<proteinExistence type="predicted"/>
<keyword evidence="2" id="KW-0963">Cytoplasm</keyword>
<dbReference type="GO" id="GO:0043332">
    <property type="term" value="C:mating projection tip"/>
    <property type="evidence" value="ECO:0007669"/>
    <property type="project" value="TreeGrafter"/>
</dbReference>
<dbReference type="GO" id="GO:1990528">
    <property type="term" value="C:Rvs161p-Rvs167p complex"/>
    <property type="evidence" value="ECO:0007669"/>
    <property type="project" value="TreeGrafter"/>
</dbReference>
<comment type="subcellular location">
    <subcellularLocation>
        <location evidence="1">Cytoplasm</location>
        <location evidence="1">Cytoskeleton</location>
    </subcellularLocation>
</comment>
<keyword evidence="6" id="KW-1185">Reference proteome</keyword>
<accession>A0A1Y2BNM4</accession>
<reference evidence="5 6" key="1">
    <citation type="submission" date="2016-07" db="EMBL/GenBank/DDBJ databases">
        <title>Pervasive Adenine N6-methylation of Active Genes in Fungi.</title>
        <authorList>
            <consortium name="DOE Joint Genome Institute"/>
            <person name="Mondo S.J."/>
            <person name="Dannebaum R.O."/>
            <person name="Kuo R.C."/>
            <person name="Labutti K."/>
            <person name="Haridas S."/>
            <person name="Kuo A."/>
            <person name="Salamov A."/>
            <person name="Ahrendt S.R."/>
            <person name="Lipzen A."/>
            <person name="Sullivan W."/>
            <person name="Andreopoulos W.B."/>
            <person name="Clum A."/>
            <person name="Lindquist E."/>
            <person name="Daum C."/>
            <person name="Ramamoorthy G.K."/>
            <person name="Gryganskyi A."/>
            <person name="Culley D."/>
            <person name="Magnuson J.K."/>
            <person name="James T.Y."/>
            <person name="O'Malley M.A."/>
            <person name="Stajich J.E."/>
            <person name="Spatafora J.W."/>
            <person name="Visel A."/>
            <person name="Grigoriev I.V."/>
        </authorList>
    </citation>
    <scope>NUCLEOTIDE SEQUENCE [LARGE SCALE GENOMIC DNA]</scope>
    <source>
        <strain evidence="5 6">JEL800</strain>
    </source>
</reference>
<dbReference type="PANTHER" id="PTHR47174">
    <property type="entry name" value="BRIDGING INTEGRATOR 3"/>
    <property type="match status" value="1"/>
</dbReference>
<evidence type="ECO:0000313" key="5">
    <source>
        <dbReference type="EMBL" id="ORY36354.1"/>
    </source>
</evidence>
<dbReference type="FunFam" id="1.20.1270.60:FF:000014">
    <property type="entry name" value="Protein hob3, variant"/>
    <property type="match status" value="1"/>
</dbReference>
<dbReference type="OrthoDB" id="446293at2759"/>
<dbReference type="PANTHER" id="PTHR47174:SF3">
    <property type="entry name" value="BRIDGING INTEGRATOR 3"/>
    <property type="match status" value="1"/>
</dbReference>
<dbReference type="InterPro" id="IPR027267">
    <property type="entry name" value="AH/BAR_dom_sf"/>
</dbReference>
<dbReference type="GO" id="GO:0051666">
    <property type="term" value="P:actin cortical patch localization"/>
    <property type="evidence" value="ECO:0007669"/>
    <property type="project" value="InterPro"/>
</dbReference>
<evidence type="ECO:0000256" key="2">
    <source>
        <dbReference type="ARBA" id="ARBA00022490"/>
    </source>
</evidence>
<dbReference type="Proteomes" id="UP000193642">
    <property type="component" value="Unassembled WGS sequence"/>
</dbReference>
<dbReference type="GO" id="GO:0006897">
    <property type="term" value="P:endocytosis"/>
    <property type="evidence" value="ECO:0007669"/>
    <property type="project" value="InterPro"/>
</dbReference>
<feature type="domain" description="BAR" evidence="4">
    <location>
        <begin position="17"/>
        <end position="237"/>
    </location>
</feature>
<gene>
    <name evidence="5" type="ORF">BCR33DRAFT_722158</name>
</gene>
<dbReference type="GO" id="GO:0015629">
    <property type="term" value="C:actin cytoskeleton"/>
    <property type="evidence" value="ECO:0007669"/>
    <property type="project" value="TreeGrafter"/>
</dbReference>
<dbReference type="GO" id="GO:0097320">
    <property type="term" value="P:plasma membrane tubulation"/>
    <property type="evidence" value="ECO:0007669"/>
    <property type="project" value="TreeGrafter"/>
</dbReference>
<dbReference type="STRING" id="329046.A0A1Y2BNM4"/>
<name>A0A1Y2BNM4_9FUNG</name>